<accession>A0A1G9JK45</accession>
<organism evidence="2 3">
    <name type="scientific">Kriegella aquimaris</name>
    <dbReference type="NCBI Taxonomy" id="192904"/>
    <lineage>
        <taxon>Bacteria</taxon>
        <taxon>Pseudomonadati</taxon>
        <taxon>Bacteroidota</taxon>
        <taxon>Flavobacteriia</taxon>
        <taxon>Flavobacteriales</taxon>
        <taxon>Flavobacteriaceae</taxon>
        <taxon>Kriegella</taxon>
    </lineage>
</organism>
<keyword evidence="3" id="KW-1185">Reference proteome</keyword>
<dbReference type="Gene3D" id="1.20.120.450">
    <property type="entry name" value="dinb family like domain"/>
    <property type="match status" value="1"/>
</dbReference>
<dbReference type="OrthoDB" id="704805at2"/>
<gene>
    <name evidence="2" type="ORF">SAMN04488514_101593</name>
</gene>
<dbReference type="InterPro" id="IPR024775">
    <property type="entry name" value="DinB-like"/>
</dbReference>
<proteinExistence type="predicted"/>
<dbReference type="Proteomes" id="UP000199440">
    <property type="component" value="Unassembled WGS sequence"/>
</dbReference>
<dbReference type="RefSeq" id="WP_089885089.1">
    <property type="nucleotide sequence ID" value="NZ_FNGV01000001.1"/>
</dbReference>
<evidence type="ECO:0000313" key="3">
    <source>
        <dbReference type="Proteomes" id="UP000199440"/>
    </source>
</evidence>
<reference evidence="2 3" key="1">
    <citation type="submission" date="2016-10" db="EMBL/GenBank/DDBJ databases">
        <authorList>
            <person name="de Groot N.N."/>
        </authorList>
    </citation>
    <scope>NUCLEOTIDE SEQUENCE [LARGE SCALE GENOMIC DNA]</scope>
    <source>
        <strain evidence="2 3">DSM 19886</strain>
    </source>
</reference>
<evidence type="ECO:0000259" key="1">
    <source>
        <dbReference type="Pfam" id="PF12867"/>
    </source>
</evidence>
<evidence type="ECO:0000313" key="2">
    <source>
        <dbReference type="EMBL" id="SDL37889.1"/>
    </source>
</evidence>
<name>A0A1G9JK45_9FLAO</name>
<dbReference type="EMBL" id="FNGV01000001">
    <property type="protein sequence ID" value="SDL37889.1"/>
    <property type="molecule type" value="Genomic_DNA"/>
</dbReference>
<dbReference type="SUPFAM" id="SSF109854">
    <property type="entry name" value="DinB/YfiT-like putative metalloenzymes"/>
    <property type="match status" value="1"/>
</dbReference>
<protein>
    <submittedName>
        <fullName evidence="2">DinB superfamily protein</fullName>
    </submittedName>
</protein>
<dbReference type="Pfam" id="PF12867">
    <property type="entry name" value="DinB_2"/>
    <property type="match status" value="1"/>
</dbReference>
<dbReference type="STRING" id="192904.SAMN04488514_101593"/>
<sequence>MKITEHLKRQTEDAYEWTNRLIESIPTEKWDEIPENIETNVTWQIGHLIMSFYYHSIMVIKGHQIDVIKKIPLQEYNKLFTNAKPINSVGKTNPTDLVSQLKIVQKKSLEIIESLSVYDLENPLEPTEMPHPTAKNKYEALDWNIKHAMWHCGQLGILKRIVDERYDFGLKTNE</sequence>
<dbReference type="AlphaFoldDB" id="A0A1G9JK45"/>
<dbReference type="InterPro" id="IPR034660">
    <property type="entry name" value="DinB/YfiT-like"/>
</dbReference>
<feature type="domain" description="DinB-like" evidence="1">
    <location>
        <begin position="10"/>
        <end position="155"/>
    </location>
</feature>